<dbReference type="InterPro" id="IPR033436">
    <property type="entry name" value="MucB/RseB_C"/>
</dbReference>
<dbReference type="Pfam" id="PF17188">
    <property type="entry name" value="MucB_RseB_C"/>
    <property type="match status" value="1"/>
</dbReference>
<evidence type="ECO:0000256" key="4">
    <source>
        <dbReference type="ARBA" id="ARBA00022764"/>
    </source>
</evidence>
<dbReference type="CDD" id="cd16327">
    <property type="entry name" value="RseB"/>
    <property type="match status" value="1"/>
</dbReference>
<dbReference type="PIRSF" id="PIRSF005427">
    <property type="entry name" value="RseB"/>
    <property type="match status" value="1"/>
</dbReference>
<feature type="domain" description="MucB/RseB N-terminal" evidence="6">
    <location>
        <begin position="45"/>
        <end position="213"/>
    </location>
</feature>
<feature type="signal peptide" evidence="5">
    <location>
        <begin position="1"/>
        <end position="32"/>
    </location>
</feature>
<accession>A0A9X0XJL0</accession>
<comment type="caution">
    <text evidence="8">The sequence shown here is derived from an EMBL/GenBank/DDBJ whole genome shotgun (WGS) entry which is preliminary data.</text>
</comment>
<dbReference type="AlphaFoldDB" id="A0A9X0XJL0"/>
<dbReference type="Gene3D" id="2.50.20.10">
    <property type="entry name" value="Lipoprotein localisation LolA/LolB/LppX"/>
    <property type="match status" value="1"/>
</dbReference>
<dbReference type="GO" id="GO:0032885">
    <property type="term" value="P:regulation of polysaccharide biosynthetic process"/>
    <property type="evidence" value="ECO:0007669"/>
    <property type="project" value="TreeGrafter"/>
</dbReference>
<evidence type="ECO:0000313" key="9">
    <source>
        <dbReference type="Proteomes" id="UP000643207"/>
    </source>
</evidence>
<dbReference type="InterPro" id="IPR033434">
    <property type="entry name" value="MucB/RseB_N"/>
</dbReference>
<dbReference type="InterPro" id="IPR005588">
    <property type="entry name" value="MucB_RseB"/>
</dbReference>
<dbReference type="PANTHER" id="PTHR38782:SF1">
    <property type="entry name" value="SIGMA-E FACTOR REGULATORY PROTEIN RSEB"/>
    <property type="match status" value="1"/>
</dbReference>
<organism evidence="8 9">
    <name type="scientific">Aquariibacter lacus</name>
    <dbReference type="NCBI Taxonomy" id="2801332"/>
    <lineage>
        <taxon>Bacteria</taxon>
        <taxon>Pseudomonadati</taxon>
        <taxon>Pseudomonadota</taxon>
        <taxon>Betaproteobacteria</taxon>
        <taxon>Burkholderiales</taxon>
        <taxon>Sphaerotilaceae</taxon>
        <taxon>Aquariibacter</taxon>
    </lineage>
</organism>
<name>A0A9X0XJL0_9BURK</name>
<sequence>MRTRSAELRGAGLAWRRFVGACLLGLLTGASAAPAAEPAASAPEALETLERMQDALRRKSFQGTFVVTAGGQARSTRISHFNVGNQQYQRVEILDGLRCEIFRHNDQVHTLWPGLGRAVVEERRPLAAFPALIEGGSERLDKVYQVREVGSDRVAGHEARVLELRPRDRLRFAHRLWTERRTGLLLRAEVLGADGTVLESVAFSELQIGVRPQPELVLGPMRQTEGYRVQRSRLEPVALDESGWMLQGVPEGFRHLSSVRRPIERPLPPAAAPSGALAATAAEPQARVEVLQTIYSDGLTHVSLFIEPFEARQHRRELLLSTGATQTLVRRQGDWWITVVGDVPVATLQAFAAGLERRR</sequence>
<keyword evidence="9" id="KW-1185">Reference proteome</keyword>
<dbReference type="EMBL" id="JAERRA010000002">
    <property type="protein sequence ID" value="MBL0720665.1"/>
    <property type="molecule type" value="Genomic_DNA"/>
</dbReference>
<dbReference type="GO" id="GO:0030288">
    <property type="term" value="C:outer membrane-bounded periplasmic space"/>
    <property type="evidence" value="ECO:0007669"/>
    <property type="project" value="TreeGrafter"/>
</dbReference>
<evidence type="ECO:0000259" key="7">
    <source>
        <dbReference type="Pfam" id="PF17188"/>
    </source>
</evidence>
<dbReference type="Proteomes" id="UP000643207">
    <property type="component" value="Unassembled WGS sequence"/>
</dbReference>
<feature type="domain" description="MucB/RseB C-terminal" evidence="7">
    <location>
        <begin position="240"/>
        <end position="355"/>
    </location>
</feature>
<evidence type="ECO:0000313" key="8">
    <source>
        <dbReference type="EMBL" id="MBL0720665.1"/>
    </source>
</evidence>
<reference evidence="8 9" key="1">
    <citation type="submission" date="2021-01" db="EMBL/GenBank/DDBJ databases">
        <title>Piscinibacter sp. Jin2 Genome sequencing and assembly.</title>
        <authorList>
            <person name="Kim I."/>
        </authorList>
    </citation>
    <scope>NUCLEOTIDE SEQUENCE [LARGE SCALE GENOMIC DNA]</scope>
    <source>
        <strain evidence="8 9">Jin2</strain>
    </source>
</reference>
<dbReference type="InterPro" id="IPR038484">
    <property type="entry name" value="MucB/RseB_C_sf"/>
</dbReference>
<proteinExistence type="inferred from homology"/>
<comment type="subcellular location">
    <subcellularLocation>
        <location evidence="1">Periplasm</location>
    </subcellularLocation>
</comment>
<keyword evidence="4" id="KW-0574">Periplasm</keyword>
<comment type="similarity">
    <text evidence="2">Belongs to the RseB family.</text>
</comment>
<evidence type="ECO:0000256" key="1">
    <source>
        <dbReference type="ARBA" id="ARBA00004418"/>
    </source>
</evidence>
<dbReference type="PANTHER" id="PTHR38782">
    <property type="match status" value="1"/>
</dbReference>
<gene>
    <name evidence="8" type="ORF">JI742_12295</name>
</gene>
<keyword evidence="3 5" id="KW-0732">Signal</keyword>
<evidence type="ECO:0000259" key="6">
    <source>
        <dbReference type="Pfam" id="PF03888"/>
    </source>
</evidence>
<dbReference type="Pfam" id="PF03888">
    <property type="entry name" value="MucB_RseB"/>
    <property type="match status" value="1"/>
</dbReference>
<protein>
    <submittedName>
        <fullName evidence="8">MucB/RseB C-terminal domain-containing protein</fullName>
    </submittedName>
</protein>
<feature type="chain" id="PRO_5040868813" evidence="5">
    <location>
        <begin position="33"/>
        <end position="359"/>
    </location>
</feature>
<evidence type="ECO:0000256" key="3">
    <source>
        <dbReference type="ARBA" id="ARBA00022729"/>
    </source>
</evidence>
<evidence type="ECO:0000256" key="2">
    <source>
        <dbReference type="ARBA" id="ARBA00008150"/>
    </source>
</evidence>
<dbReference type="RefSeq" id="WP_201827282.1">
    <property type="nucleotide sequence ID" value="NZ_JAERRA010000002.1"/>
</dbReference>
<evidence type="ECO:0000256" key="5">
    <source>
        <dbReference type="SAM" id="SignalP"/>
    </source>
</evidence>
<dbReference type="Gene3D" id="3.30.200.100">
    <property type="entry name" value="MucB/RseB, C-terminal domain"/>
    <property type="match status" value="1"/>
</dbReference>
<dbReference type="GO" id="GO:0045152">
    <property type="term" value="F:antisigma factor binding"/>
    <property type="evidence" value="ECO:0007669"/>
    <property type="project" value="TreeGrafter"/>
</dbReference>